<accession>A0A663M9C3</accession>
<sequence length="124" mass="13197">MGLENCAGGGCGGPGQRDGPCAPVCTTDCPVSQTWGGPVPRAPPALASLARSLFPHSDVTFVVGREQQKVFAHRCVLACRCQAFRGMLSQGPVGSEDSPNWGQWSPSAPVLRNTPRWSPHGWWL</sequence>
<dbReference type="InterPro" id="IPR042846">
    <property type="entry name" value="BTBD19"/>
</dbReference>
<dbReference type="AlphaFoldDB" id="A0A663M9C3"/>
<reference evidence="2" key="2">
    <citation type="submission" date="2025-09" db="UniProtKB">
        <authorList>
            <consortium name="Ensembl"/>
        </authorList>
    </citation>
    <scope>IDENTIFICATION</scope>
</reference>
<dbReference type="InterPro" id="IPR000210">
    <property type="entry name" value="BTB/POZ_dom"/>
</dbReference>
<name>A0A663M9C3_ATHCN</name>
<feature type="domain" description="BTB" evidence="1">
    <location>
        <begin position="57"/>
        <end position="90"/>
    </location>
</feature>
<keyword evidence="3" id="KW-1185">Reference proteome</keyword>
<dbReference type="Ensembl" id="ENSACUT00000009402.1">
    <property type="protein sequence ID" value="ENSACUP00000008815.1"/>
    <property type="gene ID" value="ENSACUG00000005972.1"/>
</dbReference>
<organism evidence="2 3">
    <name type="scientific">Athene cunicularia</name>
    <name type="common">Burrowing owl</name>
    <name type="synonym">Speotyto cunicularia</name>
    <dbReference type="NCBI Taxonomy" id="194338"/>
    <lineage>
        <taxon>Eukaryota</taxon>
        <taxon>Metazoa</taxon>
        <taxon>Chordata</taxon>
        <taxon>Craniata</taxon>
        <taxon>Vertebrata</taxon>
        <taxon>Euteleostomi</taxon>
        <taxon>Archelosauria</taxon>
        <taxon>Archosauria</taxon>
        <taxon>Dinosauria</taxon>
        <taxon>Saurischia</taxon>
        <taxon>Theropoda</taxon>
        <taxon>Coelurosauria</taxon>
        <taxon>Aves</taxon>
        <taxon>Neognathae</taxon>
        <taxon>Neoaves</taxon>
        <taxon>Telluraves</taxon>
        <taxon>Strigiformes</taxon>
        <taxon>Strigidae</taxon>
        <taxon>Athene</taxon>
    </lineage>
</organism>
<reference evidence="2" key="1">
    <citation type="submission" date="2025-08" db="UniProtKB">
        <authorList>
            <consortium name="Ensembl"/>
        </authorList>
    </citation>
    <scope>IDENTIFICATION</scope>
</reference>
<dbReference type="Gene3D" id="3.30.710.10">
    <property type="entry name" value="Potassium Channel Kv1.1, Chain A"/>
    <property type="match status" value="1"/>
</dbReference>
<evidence type="ECO:0000313" key="2">
    <source>
        <dbReference type="Ensembl" id="ENSACUP00000008815.1"/>
    </source>
</evidence>
<dbReference type="Pfam" id="PF00651">
    <property type="entry name" value="BTB"/>
    <property type="match status" value="1"/>
</dbReference>
<proteinExistence type="predicted"/>
<dbReference type="InterPro" id="IPR011333">
    <property type="entry name" value="SKP1/BTB/POZ_sf"/>
</dbReference>
<evidence type="ECO:0000259" key="1">
    <source>
        <dbReference type="PROSITE" id="PS50097"/>
    </source>
</evidence>
<dbReference type="Proteomes" id="UP000472269">
    <property type="component" value="Unplaced"/>
</dbReference>
<dbReference type="PANTHER" id="PTHR46965">
    <property type="entry name" value="BTB/POZ DOMAIN-CONTAINING PROTEIN 19"/>
    <property type="match status" value="1"/>
</dbReference>
<protein>
    <recommendedName>
        <fullName evidence="1">BTB domain-containing protein</fullName>
    </recommendedName>
</protein>
<evidence type="ECO:0000313" key="3">
    <source>
        <dbReference type="Proteomes" id="UP000472269"/>
    </source>
</evidence>
<dbReference type="SUPFAM" id="SSF54695">
    <property type="entry name" value="POZ domain"/>
    <property type="match status" value="1"/>
</dbReference>
<dbReference type="PANTHER" id="PTHR46965:SF1">
    <property type="entry name" value="BTB_POZ DOMAIN-CONTAINING PROTEIN 19"/>
    <property type="match status" value="1"/>
</dbReference>
<dbReference type="PROSITE" id="PS50097">
    <property type="entry name" value="BTB"/>
    <property type="match status" value="1"/>
</dbReference>